<comment type="caution">
    <text evidence="2">The sequence shown here is derived from an EMBL/GenBank/DDBJ whole genome shotgun (WGS) entry which is preliminary data.</text>
</comment>
<protein>
    <submittedName>
        <fullName evidence="2">Uncharacterized protein</fullName>
    </submittedName>
</protein>
<dbReference type="EMBL" id="JARAKH010000019">
    <property type="protein sequence ID" value="KAK8394271.1"/>
    <property type="molecule type" value="Genomic_DNA"/>
</dbReference>
<evidence type="ECO:0000256" key="1">
    <source>
        <dbReference type="SAM" id="MobiDB-lite"/>
    </source>
</evidence>
<sequence>MSPSEPRSRHPVSSTVACSTFHTPYTKVQPRDPSAIEWHKGPVVAYLLLPVTISRQRYDNFKICGISLFNGHFCRHGKVTMGKTESRGQKDPVEVIVSPLFSFHSLVHVVTNPGSVLYHTLVFPGDTDSSHAVKSGSWRHLVAQPLKKIRHNAPRLISQHPEPQSAPRDEQKSDIMTLRMVLMAAVIAAVVTSVISEELMGQYVAHRANFLNDYSFPVPVPVAPAEFSPAARIRRDSGYVPPHSHKVHHKKGVVGPVYTFAKTDYKDRVCLRSANFGETKVHLDRSASRAGPAQGRKVMTSSRPHFPRHRSSVLTDR</sequence>
<organism evidence="2 3">
    <name type="scientific">Scylla paramamosain</name>
    <name type="common">Mud crab</name>
    <dbReference type="NCBI Taxonomy" id="85552"/>
    <lineage>
        <taxon>Eukaryota</taxon>
        <taxon>Metazoa</taxon>
        <taxon>Ecdysozoa</taxon>
        <taxon>Arthropoda</taxon>
        <taxon>Crustacea</taxon>
        <taxon>Multicrustacea</taxon>
        <taxon>Malacostraca</taxon>
        <taxon>Eumalacostraca</taxon>
        <taxon>Eucarida</taxon>
        <taxon>Decapoda</taxon>
        <taxon>Pleocyemata</taxon>
        <taxon>Brachyura</taxon>
        <taxon>Eubrachyura</taxon>
        <taxon>Portunoidea</taxon>
        <taxon>Portunidae</taxon>
        <taxon>Portuninae</taxon>
        <taxon>Scylla</taxon>
    </lineage>
</organism>
<reference evidence="2 3" key="1">
    <citation type="submission" date="2023-03" db="EMBL/GenBank/DDBJ databases">
        <title>High-quality genome of Scylla paramamosain provides insights in environmental adaptation.</title>
        <authorList>
            <person name="Zhang L."/>
        </authorList>
    </citation>
    <scope>NUCLEOTIDE SEQUENCE [LARGE SCALE GENOMIC DNA]</scope>
    <source>
        <strain evidence="2">LZ_2023a</strain>
        <tissue evidence="2">Muscle</tissue>
    </source>
</reference>
<gene>
    <name evidence="2" type="ORF">O3P69_006461</name>
</gene>
<dbReference type="AlphaFoldDB" id="A0AAW0U430"/>
<keyword evidence="3" id="KW-1185">Reference proteome</keyword>
<evidence type="ECO:0000313" key="3">
    <source>
        <dbReference type="Proteomes" id="UP001487740"/>
    </source>
</evidence>
<evidence type="ECO:0000313" key="2">
    <source>
        <dbReference type="EMBL" id="KAK8394271.1"/>
    </source>
</evidence>
<dbReference type="Proteomes" id="UP001487740">
    <property type="component" value="Unassembled WGS sequence"/>
</dbReference>
<name>A0AAW0U430_SCYPA</name>
<accession>A0AAW0U430</accession>
<feature type="region of interest" description="Disordered" evidence="1">
    <location>
        <begin position="283"/>
        <end position="317"/>
    </location>
</feature>
<proteinExistence type="predicted"/>